<dbReference type="Proteomes" id="UP000711614">
    <property type="component" value="Unassembled WGS sequence"/>
</dbReference>
<sequence length="178" mass="19323">MSGSHPPGLDPDGSIDPAAVVALVQRIVQDPWPASVAGRERLFARLGLKASGRRVGGPHTVGTELHHALDVPLDGPVMGTWTLDGGAFTQVYFQLRWDSSPPSPETTECFDEILHRFTELYGEPEVPWHGQNGLRRMWDANGLELDVHYGNEARSSLMIAISDGLLAALTAREQPPAP</sequence>
<dbReference type="EMBL" id="JAGIOI010000001">
    <property type="protein sequence ID" value="MBP2413134.1"/>
    <property type="molecule type" value="Genomic_DNA"/>
</dbReference>
<keyword evidence="2" id="KW-1185">Reference proteome</keyword>
<evidence type="ECO:0000313" key="2">
    <source>
        <dbReference type="Proteomes" id="UP000711614"/>
    </source>
</evidence>
<protein>
    <submittedName>
        <fullName evidence="1">Uncharacterized protein</fullName>
    </submittedName>
</protein>
<proteinExistence type="predicted"/>
<accession>A0ABS4YWM5</accession>
<reference evidence="1 2" key="1">
    <citation type="submission" date="2021-03" db="EMBL/GenBank/DDBJ databases">
        <title>Sequencing the genomes of 1000 actinobacteria strains.</title>
        <authorList>
            <person name="Klenk H.-P."/>
        </authorList>
    </citation>
    <scope>NUCLEOTIDE SEQUENCE [LARGE SCALE GENOMIC DNA]</scope>
    <source>
        <strain evidence="1 2">DSM 16005</strain>
    </source>
</reference>
<comment type="caution">
    <text evidence="1">The sequence shown here is derived from an EMBL/GenBank/DDBJ whole genome shotgun (WGS) entry which is preliminary data.</text>
</comment>
<gene>
    <name evidence="1" type="ORF">JOF48_001933</name>
</gene>
<dbReference type="RefSeq" id="WP_209680173.1">
    <property type="nucleotide sequence ID" value="NZ_JAGIOI010000001.1"/>
</dbReference>
<name>A0ABS4YWM5_9MICC</name>
<organism evidence="1 2">
    <name type="scientific">Arthrobacter stackebrandtii</name>
    <dbReference type="NCBI Taxonomy" id="272161"/>
    <lineage>
        <taxon>Bacteria</taxon>
        <taxon>Bacillati</taxon>
        <taxon>Actinomycetota</taxon>
        <taxon>Actinomycetes</taxon>
        <taxon>Micrococcales</taxon>
        <taxon>Micrococcaceae</taxon>
        <taxon>Arthrobacter</taxon>
    </lineage>
</organism>
<evidence type="ECO:0000313" key="1">
    <source>
        <dbReference type="EMBL" id="MBP2413134.1"/>
    </source>
</evidence>